<dbReference type="GO" id="GO:0032259">
    <property type="term" value="P:methylation"/>
    <property type="evidence" value="ECO:0007669"/>
    <property type="project" value="UniProtKB-KW"/>
</dbReference>
<dbReference type="Gene3D" id="3.40.1010.10">
    <property type="entry name" value="Cobalt-precorrin-4 Transmethylase, Domain 1"/>
    <property type="match status" value="1"/>
</dbReference>
<evidence type="ECO:0000256" key="1">
    <source>
        <dbReference type="ARBA" id="ARBA00005879"/>
    </source>
</evidence>
<comment type="caution">
    <text evidence="9">The sequence shown here is derived from an EMBL/GenBank/DDBJ whole genome shotgun (WGS) entry which is preliminary data.</text>
</comment>
<dbReference type="EC" id="2.1.1.107" evidence="2"/>
<dbReference type="InterPro" id="IPR003043">
    <property type="entry name" value="Uropor_MeTrfase_CS"/>
</dbReference>
<evidence type="ECO:0000256" key="3">
    <source>
        <dbReference type="ARBA" id="ARBA00022603"/>
    </source>
</evidence>
<dbReference type="GO" id="GO:0019354">
    <property type="term" value="P:siroheme biosynthetic process"/>
    <property type="evidence" value="ECO:0007669"/>
    <property type="project" value="InterPro"/>
</dbReference>
<evidence type="ECO:0000256" key="5">
    <source>
        <dbReference type="ARBA" id="ARBA00022691"/>
    </source>
</evidence>
<name>A0A419S9X8_9SPHI</name>
<dbReference type="OrthoDB" id="9815856at2"/>
<reference evidence="9 10" key="1">
    <citation type="submission" date="2016-07" db="EMBL/GenBank/DDBJ databases">
        <title>Genome of Pelobium manganitolerans.</title>
        <authorList>
            <person name="Wu S."/>
            <person name="Wang G."/>
        </authorList>
    </citation>
    <scope>NUCLEOTIDE SEQUENCE [LARGE SCALE GENOMIC DNA]</scope>
    <source>
        <strain evidence="9 10">YS-25</strain>
    </source>
</reference>
<dbReference type="InterPro" id="IPR035996">
    <property type="entry name" value="4pyrrol_Methylase_sf"/>
</dbReference>
<keyword evidence="6" id="KW-0627">Porphyrin biosynthesis</keyword>
<dbReference type="SUPFAM" id="SSF53790">
    <property type="entry name" value="Tetrapyrrole methylase"/>
    <property type="match status" value="1"/>
</dbReference>
<dbReference type="Proteomes" id="UP000283433">
    <property type="component" value="Unassembled WGS sequence"/>
</dbReference>
<evidence type="ECO:0000256" key="7">
    <source>
        <dbReference type="ARBA" id="ARBA00025705"/>
    </source>
</evidence>
<dbReference type="InterPro" id="IPR006366">
    <property type="entry name" value="CobA/CysG_C"/>
</dbReference>
<dbReference type="EMBL" id="MBTA01000004">
    <property type="protein sequence ID" value="RKD18662.1"/>
    <property type="molecule type" value="Genomic_DNA"/>
</dbReference>
<dbReference type="Gene3D" id="3.30.950.10">
    <property type="entry name" value="Methyltransferase, Cobalt-precorrin-4 Transmethylase, Domain 2"/>
    <property type="match status" value="1"/>
</dbReference>
<dbReference type="NCBIfam" id="NF004790">
    <property type="entry name" value="PRK06136.1"/>
    <property type="match status" value="1"/>
</dbReference>
<dbReference type="RefSeq" id="WP_120180840.1">
    <property type="nucleotide sequence ID" value="NZ_MBTA01000004.1"/>
</dbReference>
<dbReference type="CDD" id="cd11642">
    <property type="entry name" value="SUMT"/>
    <property type="match status" value="1"/>
</dbReference>
<keyword evidence="4 9" id="KW-0808">Transferase</keyword>
<dbReference type="InterPro" id="IPR014776">
    <property type="entry name" value="4pyrrole_Mease_sub2"/>
</dbReference>
<protein>
    <recommendedName>
        <fullName evidence="2">uroporphyrinogen-III C-methyltransferase</fullName>
        <ecNumber evidence="2">2.1.1.107</ecNumber>
    </recommendedName>
</protein>
<comment type="pathway">
    <text evidence="7">Porphyrin-containing compound metabolism; siroheme biosynthesis; precorrin-2 from uroporphyrinogen III: step 1/1.</text>
</comment>
<dbReference type="InterPro" id="IPR000878">
    <property type="entry name" value="4pyrrol_Mease"/>
</dbReference>
<comment type="similarity">
    <text evidence="1">Belongs to the precorrin methyltransferase family.</text>
</comment>
<evidence type="ECO:0000256" key="2">
    <source>
        <dbReference type="ARBA" id="ARBA00012162"/>
    </source>
</evidence>
<dbReference type="NCBIfam" id="TIGR01469">
    <property type="entry name" value="cobA_cysG_Cterm"/>
    <property type="match status" value="1"/>
</dbReference>
<dbReference type="AlphaFoldDB" id="A0A419S9X8"/>
<dbReference type="FunFam" id="3.40.1010.10:FF:000001">
    <property type="entry name" value="Siroheme synthase"/>
    <property type="match status" value="1"/>
</dbReference>
<keyword evidence="10" id="KW-1185">Reference proteome</keyword>
<dbReference type="InterPro" id="IPR014777">
    <property type="entry name" value="4pyrrole_Mease_sub1"/>
</dbReference>
<gene>
    <name evidence="9" type="ORF">BCY91_15105</name>
</gene>
<evidence type="ECO:0000259" key="8">
    <source>
        <dbReference type="Pfam" id="PF00590"/>
    </source>
</evidence>
<dbReference type="PANTHER" id="PTHR45790:SF3">
    <property type="entry name" value="S-ADENOSYL-L-METHIONINE-DEPENDENT UROPORPHYRINOGEN III METHYLTRANSFERASE, CHLOROPLASTIC"/>
    <property type="match status" value="1"/>
</dbReference>
<proteinExistence type="inferred from homology"/>
<accession>A0A419S9X8</accession>
<keyword evidence="5" id="KW-0949">S-adenosyl-L-methionine</keyword>
<dbReference type="PROSITE" id="PS00839">
    <property type="entry name" value="SUMT_1"/>
    <property type="match status" value="1"/>
</dbReference>
<evidence type="ECO:0000256" key="4">
    <source>
        <dbReference type="ARBA" id="ARBA00022679"/>
    </source>
</evidence>
<evidence type="ECO:0000313" key="9">
    <source>
        <dbReference type="EMBL" id="RKD18662.1"/>
    </source>
</evidence>
<evidence type="ECO:0000256" key="6">
    <source>
        <dbReference type="ARBA" id="ARBA00023244"/>
    </source>
</evidence>
<dbReference type="InterPro" id="IPR050161">
    <property type="entry name" value="Siro_Cobalamin_biosynth"/>
</dbReference>
<dbReference type="GO" id="GO:0004851">
    <property type="term" value="F:uroporphyrin-III C-methyltransferase activity"/>
    <property type="evidence" value="ECO:0007669"/>
    <property type="project" value="UniProtKB-EC"/>
</dbReference>
<feature type="domain" description="Tetrapyrrole methylase" evidence="8">
    <location>
        <begin position="3"/>
        <end position="210"/>
    </location>
</feature>
<keyword evidence="3 9" id="KW-0489">Methyltransferase</keyword>
<organism evidence="9 10">
    <name type="scientific">Pelobium manganitolerans</name>
    <dbReference type="NCBI Taxonomy" id="1842495"/>
    <lineage>
        <taxon>Bacteria</taxon>
        <taxon>Pseudomonadati</taxon>
        <taxon>Bacteroidota</taxon>
        <taxon>Sphingobacteriia</taxon>
        <taxon>Sphingobacteriales</taxon>
        <taxon>Sphingobacteriaceae</taxon>
        <taxon>Pelobium</taxon>
    </lineage>
</organism>
<dbReference type="PANTHER" id="PTHR45790">
    <property type="entry name" value="SIROHEME SYNTHASE-RELATED"/>
    <property type="match status" value="1"/>
</dbReference>
<dbReference type="Pfam" id="PF00590">
    <property type="entry name" value="TP_methylase"/>
    <property type="match status" value="1"/>
</dbReference>
<evidence type="ECO:0000313" key="10">
    <source>
        <dbReference type="Proteomes" id="UP000283433"/>
    </source>
</evidence>
<sequence length="236" mass="25679">MELIVVGAGPGDPELVTLKAIKALERADVILYDNLANKVLLDYRKEGCELVYVGKTPYKKYNSQDEINALIKHYADRFEVLVRLKGGDPFVFGRGMEELAFAKSYGMKTSYIPGITSMLGIGLSGIPLTHRGISEGFWVITGTKKDGSLSKDIQLALQSKTTLVIYMGMKNLPFIVEEAVKFGKSNIPAAIIQNASLPNMKMAKGTVVQLPELVKTHGLTHPAIIVIGDVVELAEG</sequence>